<proteinExistence type="predicted"/>
<dbReference type="EMBL" id="BOQP01000056">
    <property type="protein sequence ID" value="GIM83457.1"/>
    <property type="molecule type" value="Genomic_DNA"/>
</dbReference>
<organism evidence="2 3">
    <name type="scientific">Winogradskya consettensis</name>
    <dbReference type="NCBI Taxonomy" id="113560"/>
    <lineage>
        <taxon>Bacteria</taxon>
        <taxon>Bacillati</taxon>
        <taxon>Actinomycetota</taxon>
        <taxon>Actinomycetes</taxon>
        <taxon>Micromonosporales</taxon>
        <taxon>Micromonosporaceae</taxon>
        <taxon>Winogradskya</taxon>
    </lineage>
</organism>
<feature type="chain" id="PRO_5037318640" evidence="1">
    <location>
        <begin position="18"/>
        <end position="147"/>
    </location>
</feature>
<keyword evidence="1" id="KW-0732">Signal</keyword>
<accession>A0A919W1F3</accession>
<evidence type="ECO:0000256" key="1">
    <source>
        <dbReference type="SAM" id="SignalP"/>
    </source>
</evidence>
<reference evidence="2" key="1">
    <citation type="submission" date="2021-03" db="EMBL/GenBank/DDBJ databases">
        <title>Whole genome shotgun sequence of Actinoplanes consettensis NBRC 14913.</title>
        <authorList>
            <person name="Komaki H."/>
            <person name="Tamura T."/>
        </authorList>
    </citation>
    <scope>NUCLEOTIDE SEQUENCE</scope>
    <source>
        <strain evidence="2">NBRC 14913</strain>
    </source>
</reference>
<dbReference type="Proteomes" id="UP000680865">
    <property type="component" value="Unassembled WGS sequence"/>
</dbReference>
<evidence type="ECO:0000313" key="2">
    <source>
        <dbReference type="EMBL" id="GIM83457.1"/>
    </source>
</evidence>
<comment type="caution">
    <text evidence="2">The sequence shown here is derived from an EMBL/GenBank/DDBJ whole genome shotgun (WGS) entry which is preliminary data.</text>
</comment>
<name>A0A919W1F3_9ACTN</name>
<gene>
    <name evidence="2" type="ORF">Aco04nite_86610</name>
</gene>
<sequence>MLVPTVAGVFVAGTAFAYWSTSGSGTGTSSTGTSTAVTVTQLTPYPAAMVPGGADQAINFTVTNTLTTNQYVAGVLIGIGPITVGGSPAVGCTASDFVITQPNAINADLTGGPHDYNPSGAKIHMVNALTNQDGCKNATVNLTFTAS</sequence>
<feature type="signal peptide" evidence="1">
    <location>
        <begin position="1"/>
        <end position="17"/>
    </location>
</feature>
<protein>
    <submittedName>
        <fullName evidence="2">Uncharacterized protein</fullName>
    </submittedName>
</protein>
<evidence type="ECO:0000313" key="3">
    <source>
        <dbReference type="Proteomes" id="UP000680865"/>
    </source>
</evidence>
<keyword evidence="3" id="KW-1185">Reference proteome</keyword>
<dbReference type="AlphaFoldDB" id="A0A919W1F3"/>